<feature type="transmembrane region" description="Helical" evidence="1">
    <location>
        <begin position="63"/>
        <end position="85"/>
    </location>
</feature>
<proteinExistence type="predicted"/>
<feature type="transmembrane region" description="Helical" evidence="1">
    <location>
        <begin position="241"/>
        <end position="265"/>
    </location>
</feature>
<dbReference type="SUPFAM" id="SSF103481">
    <property type="entry name" value="Multidrug resistance efflux transporter EmrE"/>
    <property type="match status" value="1"/>
</dbReference>
<organism evidence="2 3">
    <name type="scientific">Perkinsus chesapeaki</name>
    <name type="common">Clam parasite</name>
    <name type="synonym">Perkinsus andrewsi</name>
    <dbReference type="NCBI Taxonomy" id="330153"/>
    <lineage>
        <taxon>Eukaryota</taxon>
        <taxon>Sar</taxon>
        <taxon>Alveolata</taxon>
        <taxon>Perkinsozoa</taxon>
        <taxon>Perkinsea</taxon>
        <taxon>Perkinsida</taxon>
        <taxon>Perkinsidae</taxon>
        <taxon>Perkinsus</taxon>
    </lineage>
</organism>
<name>A0A7J6MLU6_PERCH</name>
<evidence type="ECO:0000256" key="1">
    <source>
        <dbReference type="SAM" id="Phobius"/>
    </source>
</evidence>
<sequence>MTTQYSKDIPLLAGDYTIGNNTRSRGSSRKVHGVIFTVTIEVVLVCSWVLMGETTQAFPNLTHFPAVFAGVSCTSYILLLIPWTIMRRSRGLGLPNKQSILHLNNIMLILGTMWLVQIWFWYMSLKGMSVALNTIIYQTTPLVVFFLDLFIDGATPAYIPKLVCIVVAVFGIVVMSSSDTKESDGITNSITSCVEVSVATLLYGIFDILYAKWASPVCSQISNTNIADKDSDSIKCQVEDILLLLGLRAVPACIFLIFTLCIGAYHNNLPDYSQSDILAMLCVTLADWAFNIAMCIGLVSLSPLWVTMGTILCVPTALIFDMLVKGLRLSSGAWAGAVLTAVGFIAYNVIAAKDDHRWLKVERQCHALLPLSKDIDG</sequence>
<dbReference type="AlphaFoldDB" id="A0A7J6MLU6"/>
<dbReference type="InterPro" id="IPR026505">
    <property type="entry name" value="Solute_c_fam_35_mem_F3/F4"/>
</dbReference>
<feature type="transmembrane region" description="Helical" evidence="1">
    <location>
        <begin position="277"/>
        <end position="299"/>
    </location>
</feature>
<keyword evidence="3" id="KW-1185">Reference proteome</keyword>
<dbReference type="PANTHER" id="PTHR19346:SF4">
    <property type="entry name" value="SUGAR PHOSPHATE TRANSPORTER DOMAIN-CONTAINING PROTEIN"/>
    <property type="match status" value="1"/>
</dbReference>
<comment type="caution">
    <text evidence="2">The sequence shown here is derived from an EMBL/GenBank/DDBJ whole genome shotgun (WGS) entry which is preliminary data.</text>
</comment>
<dbReference type="Proteomes" id="UP000591131">
    <property type="component" value="Unassembled WGS sequence"/>
</dbReference>
<feature type="transmembrane region" description="Helical" evidence="1">
    <location>
        <begin position="158"/>
        <end position="175"/>
    </location>
</feature>
<dbReference type="EMBL" id="JAAPAO010000106">
    <property type="protein sequence ID" value="KAF4672553.1"/>
    <property type="molecule type" value="Genomic_DNA"/>
</dbReference>
<feature type="transmembrane region" description="Helical" evidence="1">
    <location>
        <begin position="106"/>
        <end position="124"/>
    </location>
</feature>
<accession>A0A7J6MLU6</accession>
<keyword evidence="1" id="KW-1133">Transmembrane helix</keyword>
<feature type="transmembrane region" description="Helical" evidence="1">
    <location>
        <begin position="305"/>
        <end position="324"/>
    </location>
</feature>
<evidence type="ECO:0000313" key="2">
    <source>
        <dbReference type="EMBL" id="KAF4672553.1"/>
    </source>
</evidence>
<feature type="transmembrane region" description="Helical" evidence="1">
    <location>
        <begin position="130"/>
        <end position="151"/>
    </location>
</feature>
<feature type="transmembrane region" description="Helical" evidence="1">
    <location>
        <begin position="331"/>
        <end position="350"/>
    </location>
</feature>
<evidence type="ECO:0000313" key="3">
    <source>
        <dbReference type="Proteomes" id="UP000591131"/>
    </source>
</evidence>
<gene>
    <name evidence="2" type="ORF">FOL47_000388</name>
</gene>
<dbReference type="PANTHER" id="PTHR19346">
    <property type="entry name" value="SUGAR PHOSPHATE TRANSPORTER DOMAIN-CONTAINING PROTEIN"/>
    <property type="match status" value="1"/>
</dbReference>
<keyword evidence="1" id="KW-0472">Membrane</keyword>
<keyword evidence="1" id="KW-0812">Transmembrane</keyword>
<dbReference type="InterPro" id="IPR037185">
    <property type="entry name" value="EmrE-like"/>
</dbReference>
<dbReference type="OrthoDB" id="1436450at2759"/>
<reference evidence="2 3" key="1">
    <citation type="submission" date="2020-04" db="EMBL/GenBank/DDBJ databases">
        <title>Perkinsus chesapeaki whole genome sequence.</title>
        <authorList>
            <person name="Bogema D.R."/>
        </authorList>
    </citation>
    <scope>NUCLEOTIDE SEQUENCE [LARGE SCALE GENOMIC DNA]</scope>
    <source>
        <strain evidence="2">ATCC PRA-425</strain>
    </source>
</reference>
<feature type="transmembrane region" description="Helical" evidence="1">
    <location>
        <begin position="31"/>
        <end position="51"/>
    </location>
</feature>
<protein>
    <submittedName>
        <fullName evidence="2">Uncharacterized protein</fullName>
    </submittedName>
</protein>